<name>A0AAN7NZB0_9COLE</name>
<dbReference type="PANTHER" id="PTHR11523">
    <property type="entry name" value="SODIUM/POTASSIUM-DEPENDENT ATPASE BETA SUBUNIT"/>
    <property type="match status" value="1"/>
</dbReference>
<comment type="subcellular location">
    <subcellularLocation>
        <location evidence="1">Membrane</location>
        <topology evidence="1">Single-pass type II membrane protein</topology>
    </subcellularLocation>
</comment>
<evidence type="ECO:0000256" key="4">
    <source>
        <dbReference type="ARBA" id="ARBA00022968"/>
    </source>
</evidence>
<dbReference type="InterPro" id="IPR038702">
    <property type="entry name" value="Na/K_ATPase_sub_beta_sf"/>
</dbReference>
<dbReference type="GO" id="GO:1990573">
    <property type="term" value="P:potassium ion import across plasma membrane"/>
    <property type="evidence" value="ECO:0007669"/>
    <property type="project" value="TreeGrafter"/>
</dbReference>
<dbReference type="Pfam" id="PF00287">
    <property type="entry name" value="Na_K-ATPase"/>
    <property type="match status" value="1"/>
</dbReference>
<evidence type="ECO:0000313" key="8">
    <source>
        <dbReference type="EMBL" id="KAK4876730.1"/>
    </source>
</evidence>
<evidence type="ECO:0000256" key="6">
    <source>
        <dbReference type="ARBA" id="ARBA00023136"/>
    </source>
</evidence>
<evidence type="ECO:0000256" key="1">
    <source>
        <dbReference type="ARBA" id="ARBA00004606"/>
    </source>
</evidence>
<keyword evidence="7" id="KW-0732">Signal</keyword>
<reference evidence="9" key="1">
    <citation type="submission" date="2023-01" db="EMBL/GenBank/DDBJ databases">
        <title>Key to firefly adult light organ development and bioluminescence: homeobox transcription factors regulate luciferase expression and transportation to peroxisome.</title>
        <authorList>
            <person name="Fu X."/>
        </authorList>
    </citation>
    <scope>NUCLEOTIDE SEQUENCE [LARGE SCALE GENOMIC DNA]</scope>
</reference>
<keyword evidence="6" id="KW-0472">Membrane</keyword>
<dbReference type="GO" id="GO:0005890">
    <property type="term" value="C:sodium:potassium-exchanging ATPase complex"/>
    <property type="evidence" value="ECO:0007669"/>
    <property type="project" value="InterPro"/>
</dbReference>
<feature type="signal peptide" evidence="7">
    <location>
        <begin position="1"/>
        <end position="19"/>
    </location>
</feature>
<dbReference type="InterPro" id="IPR000402">
    <property type="entry name" value="Na/K_ATPase_sub_beta"/>
</dbReference>
<organism evidence="8 9">
    <name type="scientific">Aquatica leii</name>
    <dbReference type="NCBI Taxonomy" id="1421715"/>
    <lineage>
        <taxon>Eukaryota</taxon>
        <taxon>Metazoa</taxon>
        <taxon>Ecdysozoa</taxon>
        <taxon>Arthropoda</taxon>
        <taxon>Hexapoda</taxon>
        <taxon>Insecta</taxon>
        <taxon>Pterygota</taxon>
        <taxon>Neoptera</taxon>
        <taxon>Endopterygota</taxon>
        <taxon>Coleoptera</taxon>
        <taxon>Polyphaga</taxon>
        <taxon>Elateriformia</taxon>
        <taxon>Elateroidea</taxon>
        <taxon>Lampyridae</taxon>
        <taxon>Luciolinae</taxon>
        <taxon>Aquatica</taxon>
    </lineage>
</organism>
<dbReference type="GO" id="GO:0001671">
    <property type="term" value="F:ATPase activator activity"/>
    <property type="evidence" value="ECO:0007669"/>
    <property type="project" value="TreeGrafter"/>
</dbReference>
<evidence type="ECO:0000256" key="3">
    <source>
        <dbReference type="ARBA" id="ARBA00022692"/>
    </source>
</evidence>
<protein>
    <submittedName>
        <fullName evidence="8">Uncharacterized protein</fullName>
    </submittedName>
</protein>
<evidence type="ECO:0000256" key="7">
    <source>
        <dbReference type="SAM" id="SignalP"/>
    </source>
</evidence>
<dbReference type="PANTHER" id="PTHR11523:SF28">
    <property type="entry name" value="NA_K-ATPASE BETA SUBUNIT ISOFORM 4-RELATED"/>
    <property type="match status" value="1"/>
</dbReference>
<evidence type="ECO:0000256" key="5">
    <source>
        <dbReference type="ARBA" id="ARBA00022989"/>
    </source>
</evidence>
<dbReference type="EMBL" id="JARPUR010000004">
    <property type="protein sequence ID" value="KAK4876730.1"/>
    <property type="molecule type" value="Genomic_DNA"/>
</dbReference>
<dbReference type="GO" id="GO:0030007">
    <property type="term" value="P:intracellular potassium ion homeostasis"/>
    <property type="evidence" value="ECO:0007669"/>
    <property type="project" value="TreeGrafter"/>
</dbReference>
<evidence type="ECO:0000256" key="2">
    <source>
        <dbReference type="ARBA" id="ARBA00005876"/>
    </source>
</evidence>
<keyword evidence="3" id="KW-0812">Transmembrane</keyword>
<keyword evidence="5" id="KW-1133">Transmembrane helix</keyword>
<gene>
    <name evidence="8" type="ORF">RN001_009236</name>
</gene>
<evidence type="ECO:0000313" key="9">
    <source>
        <dbReference type="Proteomes" id="UP001353858"/>
    </source>
</evidence>
<dbReference type="AlphaFoldDB" id="A0AAN7NZB0"/>
<accession>A0AAN7NZB0</accession>
<comment type="caution">
    <text evidence="8">The sequence shown here is derived from an EMBL/GenBank/DDBJ whole genome shotgun (WGS) entry which is preliminary data.</text>
</comment>
<comment type="similarity">
    <text evidence="2">Belongs to the X(+)/potassium ATPases subunit beta family.</text>
</comment>
<dbReference type="GO" id="GO:0006883">
    <property type="term" value="P:intracellular sodium ion homeostasis"/>
    <property type="evidence" value="ECO:0007669"/>
    <property type="project" value="TreeGrafter"/>
</dbReference>
<dbReference type="Gene3D" id="2.60.40.1660">
    <property type="entry name" value="Na, k-atpase alpha subunit"/>
    <property type="match status" value="1"/>
</dbReference>
<sequence>MLTLKLSIILVLLVSFSKGIKIFPTTRQNLIWYKSDNPNTYADYVNELDALMLNQQDRKSDWALCTSSNSYGFSLAYTGPCVFLSFPEKLQETPESYNSTTLPADAPGHLRNYIKSLEPRRIRETHNLAYITCYGAYPLDIENIGPIQFFRNIFIGILPYSAPTTFTKDVVAVYFEKPMRNIIINVECKIWAKFKTKQDLDNSVVAFDLLID</sequence>
<keyword evidence="9" id="KW-1185">Reference proteome</keyword>
<keyword evidence="4" id="KW-0735">Signal-anchor</keyword>
<dbReference type="GO" id="GO:0036376">
    <property type="term" value="P:sodium ion export across plasma membrane"/>
    <property type="evidence" value="ECO:0007669"/>
    <property type="project" value="TreeGrafter"/>
</dbReference>
<dbReference type="Proteomes" id="UP001353858">
    <property type="component" value="Unassembled WGS sequence"/>
</dbReference>
<feature type="chain" id="PRO_5043044501" evidence="7">
    <location>
        <begin position="20"/>
        <end position="212"/>
    </location>
</feature>
<proteinExistence type="inferred from homology"/>